<evidence type="ECO:0000256" key="5">
    <source>
        <dbReference type="ARBA" id="ARBA00023004"/>
    </source>
</evidence>
<dbReference type="FunFam" id="1.10.630.10:FF:000018">
    <property type="entry name" value="Cytochrome P450 monooxygenase"/>
    <property type="match status" value="1"/>
</dbReference>
<protein>
    <submittedName>
        <fullName evidence="8">Cytochrome P450</fullName>
    </submittedName>
</protein>
<evidence type="ECO:0000256" key="3">
    <source>
        <dbReference type="ARBA" id="ARBA00022723"/>
    </source>
</evidence>
<dbReference type="PANTHER" id="PTHR46696:SF1">
    <property type="entry name" value="CYTOCHROME P450 YJIB-RELATED"/>
    <property type="match status" value="1"/>
</dbReference>
<keyword evidence="5 7" id="KW-0408">Iron</keyword>
<dbReference type="GO" id="GO:0016705">
    <property type="term" value="F:oxidoreductase activity, acting on paired donors, with incorporation or reduction of molecular oxygen"/>
    <property type="evidence" value="ECO:0007669"/>
    <property type="project" value="InterPro"/>
</dbReference>
<dbReference type="GO" id="GO:0004497">
    <property type="term" value="F:monooxygenase activity"/>
    <property type="evidence" value="ECO:0007669"/>
    <property type="project" value="UniProtKB-KW"/>
</dbReference>
<name>A0A9X3AHI5_9PSEU</name>
<dbReference type="GO" id="GO:0005506">
    <property type="term" value="F:iron ion binding"/>
    <property type="evidence" value="ECO:0007669"/>
    <property type="project" value="InterPro"/>
</dbReference>
<dbReference type="SUPFAM" id="SSF48264">
    <property type="entry name" value="Cytochrome P450"/>
    <property type="match status" value="1"/>
</dbReference>
<comment type="caution">
    <text evidence="8">The sequence shown here is derived from an EMBL/GenBank/DDBJ whole genome shotgun (WGS) entry which is preliminary data.</text>
</comment>
<keyword evidence="6 7" id="KW-0503">Monooxygenase</keyword>
<reference evidence="8" key="1">
    <citation type="submission" date="2022-08" db="EMBL/GenBank/DDBJ databases">
        <authorList>
            <person name="Tistechok S."/>
            <person name="Samborskyy M."/>
            <person name="Roman I."/>
        </authorList>
    </citation>
    <scope>NUCLEOTIDE SEQUENCE</scope>
    <source>
        <strain evidence="8">DSM 103496</strain>
    </source>
</reference>
<dbReference type="CDD" id="cd11029">
    <property type="entry name" value="CYP107-like"/>
    <property type="match status" value="1"/>
</dbReference>
<evidence type="ECO:0000256" key="1">
    <source>
        <dbReference type="ARBA" id="ARBA00010617"/>
    </source>
</evidence>
<evidence type="ECO:0000256" key="7">
    <source>
        <dbReference type="RuleBase" id="RU000461"/>
    </source>
</evidence>
<evidence type="ECO:0000256" key="2">
    <source>
        <dbReference type="ARBA" id="ARBA00022617"/>
    </source>
</evidence>
<proteinExistence type="inferred from homology"/>
<evidence type="ECO:0000256" key="6">
    <source>
        <dbReference type="ARBA" id="ARBA00023033"/>
    </source>
</evidence>
<dbReference type="AlphaFoldDB" id="A0A9X3AHI5"/>
<dbReference type="Pfam" id="PF00067">
    <property type="entry name" value="p450"/>
    <property type="match status" value="1"/>
</dbReference>
<dbReference type="RefSeq" id="WP_259626556.1">
    <property type="nucleotide sequence ID" value="NZ_JANYMP010000016.1"/>
</dbReference>
<gene>
    <name evidence="8" type="ORF">NZH93_29785</name>
</gene>
<dbReference type="Gene3D" id="1.10.630.10">
    <property type="entry name" value="Cytochrome P450"/>
    <property type="match status" value="1"/>
</dbReference>
<evidence type="ECO:0000256" key="4">
    <source>
        <dbReference type="ARBA" id="ARBA00023002"/>
    </source>
</evidence>
<dbReference type="PROSITE" id="PS00086">
    <property type="entry name" value="CYTOCHROME_P450"/>
    <property type="match status" value="1"/>
</dbReference>
<dbReference type="GO" id="GO:0020037">
    <property type="term" value="F:heme binding"/>
    <property type="evidence" value="ECO:0007669"/>
    <property type="project" value="InterPro"/>
</dbReference>
<dbReference type="InterPro" id="IPR036396">
    <property type="entry name" value="Cyt_P450_sf"/>
</dbReference>
<dbReference type="EMBL" id="JANYMP010000016">
    <property type="protein sequence ID" value="MCS7481066.1"/>
    <property type="molecule type" value="Genomic_DNA"/>
</dbReference>
<keyword evidence="4 7" id="KW-0560">Oxidoreductase</keyword>
<dbReference type="PANTHER" id="PTHR46696">
    <property type="entry name" value="P450, PUTATIVE (EUROFUNG)-RELATED"/>
    <property type="match status" value="1"/>
</dbReference>
<evidence type="ECO:0000313" key="8">
    <source>
        <dbReference type="EMBL" id="MCS7481066.1"/>
    </source>
</evidence>
<sequence>MSELVTITAEFKADAPARYAELRRLGPVHRSRFSNGIEGWLVVGHDAAQDALLHPALVKDPTPSLDVLEAAGYTSHRTGVGLGGNMLVADPPDHTRLRRLVAGAFSPARTRRLGPRVQEIADELVDALAPKGEVDLVEAFTAPLPVAVISELLGVPRHDRGDFRAWSSLMLTAPSDAQRAAGENLNRYLADLVAAKRREPDDALLSALVAMRDEDDGRLSEVELVGTAVLLVVAGHETTVNLLGNALVALLRAPEQADLLRARPELVPGAVEEFLRYDSSVEHATPRYANADLVLSGTAITRGEVVMVALSSASRDTPVPGDPAVLDVSREGVRHLSFGHGVHHCLGAPLARLEAATALETLLRRIPDLRPSVPLDELEWVSSGIMRGPLSLPVRFTPR</sequence>
<dbReference type="Proteomes" id="UP001141259">
    <property type="component" value="Unassembled WGS sequence"/>
</dbReference>
<dbReference type="InterPro" id="IPR002397">
    <property type="entry name" value="Cyt_P450_B"/>
</dbReference>
<keyword evidence="9" id="KW-1185">Reference proteome</keyword>
<evidence type="ECO:0000313" key="9">
    <source>
        <dbReference type="Proteomes" id="UP001141259"/>
    </source>
</evidence>
<accession>A0A9X3AHI5</accession>
<dbReference type="InterPro" id="IPR001128">
    <property type="entry name" value="Cyt_P450"/>
</dbReference>
<keyword evidence="2 7" id="KW-0349">Heme</keyword>
<comment type="similarity">
    <text evidence="1 7">Belongs to the cytochrome P450 family.</text>
</comment>
<dbReference type="InterPro" id="IPR017972">
    <property type="entry name" value="Cyt_P450_CS"/>
</dbReference>
<organism evidence="8 9">
    <name type="scientific">Umezawaea endophytica</name>
    <dbReference type="NCBI Taxonomy" id="1654476"/>
    <lineage>
        <taxon>Bacteria</taxon>
        <taxon>Bacillati</taxon>
        <taxon>Actinomycetota</taxon>
        <taxon>Actinomycetes</taxon>
        <taxon>Pseudonocardiales</taxon>
        <taxon>Pseudonocardiaceae</taxon>
        <taxon>Umezawaea</taxon>
    </lineage>
</organism>
<dbReference type="PRINTS" id="PR00359">
    <property type="entry name" value="BP450"/>
</dbReference>
<keyword evidence="3 7" id="KW-0479">Metal-binding</keyword>